<dbReference type="Gene3D" id="1.10.630.10">
    <property type="entry name" value="Cytochrome P450"/>
    <property type="match status" value="1"/>
</dbReference>
<dbReference type="GO" id="GO:0016705">
    <property type="term" value="F:oxidoreductase activity, acting on paired donors, with incorporation or reduction of molecular oxygen"/>
    <property type="evidence" value="ECO:0007669"/>
    <property type="project" value="InterPro"/>
</dbReference>
<accession>A0AAN9P1H4</accession>
<keyword evidence="9" id="KW-0503">Monooxygenase</keyword>
<protein>
    <recommendedName>
        <fullName evidence="14">Cytochrome P450</fullName>
    </recommendedName>
</protein>
<dbReference type="InterPro" id="IPR002401">
    <property type="entry name" value="Cyt_P450_E_grp-I"/>
</dbReference>
<keyword evidence="13" id="KW-1185">Reference proteome</keyword>
<keyword evidence="4" id="KW-0812">Transmembrane</keyword>
<evidence type="ECO:0000256" key="3">
    <source>
        <dbReference type="ARBA" id="ARBA00022617"/>
    </source>
</evidence>
<organism evidence="12 13">
    <name type="scientific">Psophocarpus tetragonolobus</name>
    <name type="common">Winged bean</name>
    <name type="synonym">Dolichos tetragonolobus</name>
    <dbReference type="NCBI Taxonomy" id="3891"/>
    <lineage>
        <taxon>Eukaryota</taxon>
        <taxon>Viridiplantae</taxon>
        <taxon>Streptophyta</taxon>
        <taxon>Embryophyta</taxon>
        <taxon>Tracheophyta</taxon>
        <taxon>Spermatophyta</taxon>
        <taxon>Magnoliopsida</taxon>
        <taxon>eudicotyledons</taxon>
        <taxon>Gunneridae</taxon>
        <taxon>Pentapetalae</taxon>
        <taxon>rosids</taxon>
        <taxon>fabids</taxon>
        <taxon>Fabales</taxon>
        <taxon>Fabaceae</taxon>
        <taxon>Papilionoideae</taxon>
        <taxon>50 kb inversion clade</taxon>
        <taxon>NPAAA clade</taxon>
        <taxon>indigoferoid/millettioid clade</taxon>
        <taxon>Phaseoleae</taxon>
        <taxon>Psophocarpus</taxon>
    </lineage>
</organism>
<dbReference type="Pfam" id="PF00067">
    <property type="entry name" value="p450"/>
    <property type="match status" value="1"/>
</dbReference>
<feature type="binding site" description="axial binding residue" evidence="11">
    <location>
        <position position="99"/>
    </location>
    <ligand>
        <name>heme</name>
        <dbReference type="ChEBI" id="CHEBI:30413"/>
    </ligand>
    <ligandPart>
        <name>Fe</name>
        <dbReference type="ChEBI" id="CHEBI:18248"/>
    </ligandPart>
</feature>
<evidence type="ECO:0000256" key="4">
    <source>
        <dbReference type="ARBA" id="ARBA00022692"/>
    </source>
</evidence>
<evidence type="ECO:0000256" key="5">
    <source>
        <dbReference type="ARBA" id="ARBA00022723"/>
    </source>
</evidence>
<keyword evidence="7" id="KW-0560">Oxidoreductase</keyword>
<dbReference type="PANTHER" id="PTHR24282:SF228">
    <property type="entry name" value="CYTOKININ HYDROXYLASE"/>
    <property type="match status" value="1"/>
</dbReference>
<evidence type="ECO:0000256" key="2">
    <source>
        <dbReference type="ARBA" id="ARBA00010617"/>
    </source>
</evidence>
<dbReference type="GO" id="GO:0004497">
    <property type="term" value="F:monooxygenase activity"/>
    <property type="evidence" value="ECO:0007669"/>
    <property type="project" value="UniProtKB-KW"/>
</dbReference>
<evidence type="ECO:0000256" key="10">
    <source>
        <dbReference type="ARBA" id="ARBA00023136"/>
    </source>
</evidence>
<evidence type="ECO:0000313" key="13">
    <source>
        <dbReference type="Proteomes" id="UP001386955"/>
    </source>
</evidence>
<dbReference type="GO" id="GO:0016020">
    <property type="term" value="C:membrane"/>
    <property type="evidence" value="ECO:0007669"/>
    <property type="project" value="UniProtKB-SubCell"/>
</dbReference>
<dbReference type="SUPFAM" id="SSF48264">
    <property type="entry name" value="Cytochrome P450"/>
    <property type="match status" value="1"/>
</dbReference>
<comment type="similarity">
    <text evidence="2">Belongs to the cytochrome P450 family.</text>
</comment>
<dbReference type="AlphaFoldDB" id="A0AAN9P1H4"/>
<keyword evidence="6" id="KW-1133">Transmembrane helix</keyword>
<evidence type="ECO:0000256" key="8">
    <source>
        <dbReference type="ARBA" id="ARBA00023004"/>
    </source>
</evidence>
<dbReference type="Proteomes" id="UP001386955">
    <property type="component" value="Unassembled WGS sequence"/>
</dbReference>
<dbReference type="GO" id="GO:0005506">
    <property type="term" value="F:iron ion binding"/>
    <property type="evidence" value="ECO:0007669"/>
    <property type="project" value="InterPro"/>
</dbReference>
<keyword evidence="8 11" id="KW-0408">Iron</keyword>
<evidence type="ECO:0000256" key="7">
    <source>
        <dbReference type="ARBA" id="ARBA00023002"/>
    </source>
</evidence>
<evidence type="ECO:0000256" key="9">
    <source>
        <dbReference type="ARBA" id="ARBA00023033"/>
    </source>
</evidence>
<gene>
    <name evidence="12" type="ORF">VNO78_33621</name>
</gene>
<dbReference type="EMBL" id="JAYMYS010000009">
    <property type="protein sequence ID" value="KAK7381097.1"/>
    <property type="molecule type" value="Genomic_DNA"/>
</dbReference>
<dbReference type="PRINTS" id="PR00463">
    <property type="entry name" value="EP450I"/>
</dbReference>
<comment type="cofactor">
    <cofactor evidence="11">
        <name>heme</name>
        <dbReference type="ChEBI" id="CHEBI:30413"/>
    </cofactor>
</comment>
<dbReference type="GO" id="GO:0020037">
    <property type="term" value="F:heme binding"/>
    <property type="evidence" value="ECO:0007669"/>
    <property type="project" value="InterPro"/>
</dbReference>
<evidence type="ECO:0008006" key="14">
    <source>
        <dbReference type="Google" id="ProtNLM"/>
    </source>
</evidence>
<sequence length="155" mass="17745">MKIEVERLLKEIIDSRKDSVEMGISNSYGNDFLGILLDEIKKGGDLSTTSLSIWIAILAIHHSEELWGKYVNEFNPERFGSKPFMLGCFTPFAFGPRNCVGQSFAMMEAKIILVMLISRFSFTIYENYRHAPLVVLTIKYKYDVQVCLKPLESYS</sequence>
<evidence type="ECO:0000256" key="6">
    <source>
        <dbReference type="ARBA" id="ARBA00022989"/>
    </source>
</evidence>
<dbReference type="InterPro" id="IPR036396">
    <property type="entry name" value="Cyt_P450_sf"/>
</dbReference>
<dbReference type="PANTHER" id="PTHR24282">
    <property type="entry name" value="CYTOCHROME P450 FAMILY MEMBER"/>
    <property type="match status" value="1"/>
</dbReference>
<comment type="subcellular location">
    <subcellularLocation>
        <location evidence="1">Membrane</location>
        <topology evidence="1">Single-pass membrane protein</topology>
    </subcellularLocation>
</comment>
<evidence type="ECO:0000256" key="1">
    <source>
        <dbReference type="ARBA" id="ARBA00004167"/>
    </source>
</evidence>
<proteinExistence type="inferred from homology"/>
<keyword evidence="3 11" id="KW-0349">Heme</keyword>
<evidence type="ECO:0000313" key="12">
    <source>
        <dbReference type="EMBL" id="KAK7381097.1"/>
    </source>
</evidence>
<name>A0AAN9P1H4_PSOTE</name>
<dbReference type="InterPro" id="IPR050665">
    <property type="entry name" value="Cytochrome_P450_Monooxygen"/>
</dbReference>
<keyword evidence="10" id="KW-0472">Membrane</keyword>
<comment type="caution">
    <text evidence="12">The sequence shown here is derived from an EMBL/GenBank/DDBJ whole genome shotgun (WGS) entry which is preliminary data.</text>
</comment>
<dbReference type="InterPro" id="IPR001128">
    <property type="entry name" value="Cyt_P450"/>
</dbReference>
<reference evidence="12 13" key="1">
    <citation type="submission" date="2024-01" db="EMBL/GenBank/DDBJ databases">
        <title>The genomes of 5 underutilized Papilionoideae crops provide insights into root nodulation and disease resistanc.</title>
        <authorList>
            <person name="Jiang F."/>
        </authorList>
    </citation>
    <scope>NUCLEOTIDE SEQUENCE [LARGE SCALE GENOMIC DNA]</scope>
    <source>
        <strain evidence="12">DUOXIRENSHENG_FW03</strain>
        <tissue evidence="12">Leaves</tissue>
    </source>
</reference>
<evidence type="ECO:0000256" key="11">
    <source>
        <dbReference type="PIRSR" id="PIRSR602401-1"/>
    </source>
</evidence>
<keyword evidence="5 11" id="KW-0479">Metal-binding</keyword>